<accession>A0A8J4UZC0</accession>
<feature type="region of interest" description="Disordered" evidence="2">
    <location>
        <begin position="203"/>
        <end position="239"/>
    </location>
</feature>
<name>A0A8J4UZC0_9MYCE</name>
<feature type="region of interest" description="Disordered" evidence="2">
    <location>
        <begin position="620"/>
        <end position="704"/>
    </location>
</feature>
<dbReference type="OrthoDB" id="21327at2759"/>
<evidence type="ECO:0000313" key="4">
    <source>
        <dbReference type="EMBL" id="KAF2074400.1"/>
    </source>
</evidence>
<feature type="compositionally biased region" description="Low complexity" evidence="2">
    <location>
        <begin position="370"/>
        <end position="380"/>
    </location>
</feature>
<comment type="caution">
    <text evidence="4">The sequence shown here is derived from an EMBL/GenBank/DDBJ whole genome shotgun (WGS) entry which is preliminary data.</text>
</comment>
<dbReference type="AlphaFoldDB" id="A0A8J4UZC0"/>
<evidence type="ECO:0000313" key="5">
    <source>
        <dbReference type="Proteomes" id="UP000695562"/>
    </source>
</evidence>
<feature type="coiled-coil region" evidence="1">
    <location>
        <begin position="392"/>
        <end position="426"/>
    </location>
</feature>
<proteinExistence type="predicted"/>
<feature type="domain" description="PH" evidence="3">
    <location>
        <begin position="131"/>
        <end position="265"/>
    </location>
</feature>
<dbReference type="Pfam" id="PF00169">
    <property type="entry name" value="PH"/>
    <property type="match status" value="1"/>
</dbReference>
<reference evidence="4" key="1">
    <citation type="submission" date="2020-01" db="EMBL/GenBank/DDBJ databases">
        <title>Development of genomics and gene disruption for Polysphondylium violaceum indicates a role for the polyketide synthase stlB in stalk morphogenesis.</title>
        <authorList>
            <person name="Narita B."/>
            <person name="Kawabe Y."/>
            <person name="Kin K."/>
            <person name="Saito T."/>
            <person name="Gibbs R."/>
            <person name="Kuspa A."/>
            <person name="Muzny D."/>
            <person name="Queller D."/>
            <person name="Richards S."/>
            <person name="Strassman J."/>
            <person name="Sucgang R."/>
            <person name="Worley K."/>
            <person name="Schaap P."/>
        </authorList>
    </citation>
    <scope>NUCLEOTIDE SEQUENCE</scope>
    <source>
        <strain evidence="4">QSvi11</strain>
    </source>
</reference>
<feature type="coiled-coil region" evidence="1">
    <location>
        <begin position="526"/>
        <end position="553"/>
    </location>
</feature>
<dbReference type="InterPro" id="IPR011993">
    <property type="entry name" value="PH-like_dom_sf"/>
</dbReference>
<feature type="region of interest" description="Disordered" evidence="2">
    <location>
        <begin position="298"/>
        <end position="383"/>
    </location>
</feature>
<dbReference type="SMART" id="SM00233">
    <property type="entry name" value="PH"/>
    <property type="match status" value="1"/>
</dbReference>
<dbReference type="InterPro" id="IPR001849">
    <property type="entry name" value="PH_domain"/>
</dbReference>
<dbReference type="SUPFAM" id="SSF50729">
    <property type="entry name" value="PH domain-like"/>
    <property type="match status" value="1"/>
</dbReference>
<dbReference type="Proteomes" id="UP000695562">
    <property type="component" value="Unassembled WGS sequence"/>
</dbReference>
<dbReference type="Gene3D" id="3.10.20.90">
    <property type="entry name" value="Phosphatidylinositol 3-kinase Catalytic Subunit, Chain A, domain 1"/>
    <property type="match status" value="1"/>
</dbReference>
<feature type="compositionally biased region" description="Low complexity" evidence="2">
    <location>
        <begin position="647"/>
        <end position="665"/>
    </location>
</feature>
<sequence length="704" mass="78554">MTTGTGSGSIENKNNGSPVVAAAAIGINGGVGGIVQQRVVKLIFPPTSSIMSKSILINDNQKVNEIIQFATQLAGLQPGYGLYLPKSSSSRGLWLDDDSLLTTYSLSNSDIIEIKKKPGFNKRKNTMMTLKGFKEGKVQKLSSITKIWIPRYLRLFSQRLVHSSNEYDTNTEFISFADIINVDRETSRKYAFIIQYYSTPLTNSLSVSPSPSPSPSITPQQQPTPSSSPSLQQQQQNRETKEYIFRCTNQNEAEDWVSSIRTMLKRARPDLFLPPLSILIGGSGGGASCVISPPITAALKPSFPPPKTTTTTTTSTSTPSTPTKPSHTWIEAIEHQQQQSAEKVVTTKPRSFSFSLSRDKKKRESPPTPSSATSSPSSLSQQDIPQNLEYELKKLRSDLDKECKNKQEIEAKYQKLKKKYTQVKRTRSKSMSAPVTPEIIKKDKFNISLPFIIGNSRLQNNSNNNGNNLSSSSGSVNNNHNNLNSSLSLSQSIQQNLSLVDTNELTENDASSDIFTSSVVGADALSNNYIEEINELKDQLAKVKQKLSTELVDERTQFDTTKKSLEKELFVIKKLGEKREREYVNENTKHNDQIEIISDMAIRIKKSLIELKDKLEMIQSSSNDEDVEEEDIEEEYDQDIDSHYPDNENNNSSSNNNDSIMNDLSQQNVSNIDDLEHDAEEEEESYILEQGDESMLSHETSITL</sequence>
<evidence type="ECO:0000259" key="3">
    <source>
        <dbReference type="PROSITE" id="PS50003"/>
    </source>
</evidence>
<keyword evidence="5" id="KW-1185">Reference proteome</keyword>
<dbReference type="Gene3D" id="2.30.29.30">
    <property type="entry name" value="Pleckstrin-homology domain (PH domain)/Phosphotyrosine-binding domain (PTB)"/>
    <property type="match status" value="1"/>
</dbReference>
<feature type="compositionally biased region" description="Acidic residues" evidence="2">
    <location>
        <begin position="673"/>
        <end position="692"/>
    </location>
</feature>
<feature type="compositionally biased region" description="Acidic residues" evidence="2">
    <location>
        <begin position="623"/>
        <end position="639"/>
    </location>
</feature>
<keyword evidence="1" id="KW-0175">Coiled coil</keyword>
<dbReference type="EMBL" id="AJWJ01000149">
    <property type="protein sequence ID" value="KAF2074400.1"/>
    <property type="molecule type" value="Genomic_DNA"/>
</dbReference>
<feature type="compositionally biased region" description="Low complexity" evidence="2">
    <location>
        <begin position="308"/>
        <end position="326"/>
    </location>
</feature>
<gene>
    <name evidence="4" type="ORF">CYY_004296</name>
</gene>
<protein>
    <recommendedName>
        <fullName evidence="3">PH domain-containing protein</fullName>
    </recommendedName>
</protein>
<feature type="region of interest" description="Disordered" evidence="2">
    <location>
        <begin position="456"/>
        <end position="485"/>
    </location>
</feature>
<evidence type="ECO:0000256" key="2">
    <source>
        <dbReference type="SAM" id="MobiDB-lite"/>
    </source>
</evidence>
<evidence type="ECO:0000256" key="1">
    <source>
        <dbReference type="SAM" id="Coils"/>
    </source>
</evidence>
<feature type="compositionally biased region" description="Low complexity" evidence="2">
    <location>
        <begin position="217"/>
        <end position="236"/>
    </location>
</feature>
<dbReference type="PROSITE" id="PS50003">
    <property type="entry name" value="PH_DOMAIN"/>
    <property type="match status" value="1"/>
</dbReference>
<organism evidence="4 5">
    <name type="scientific">Polysphondylium violaceum</name>
    <dbReference type="NCBI Taxonomy" id="133409"/>
    <lineage>
        <taxon>Eukaryota</taxon>
        <taxon>Amoebozoa</taxon>
        <taxon>Evosea</taxon>
        <taxon>Eumycetozoa</taxon>
        <taxon>Dictyostelia</taxon>
        <taxon>Dictyosteliales</taxon>
        <taxon>Dictyosteliaceae</taxon>
        <taxon>Polysphondylium</taxon>
    </lineage>
</organism>